<dbReference type="GO" id="GO:0006139">
    <property type="term" value="P:nucleobase-containing compound metabolic process"/>
    <property type="evidence" value="ECO:0007669"/>
    <property type="project" value="InterPro"/>
</dbReference>
<evidence type="ECO:0000256" key="6">
    <source>
        <dbReference type="ARBA" id="ARBA00022842"/>
    </source>
</evidence>
<dbReference type="Gene3D" id="3.30.420.10">
    <property type="entry name" value="Ribonuclease H-like superfamily/Ribonuclease H"/>
    <property type="match status" value="1"/>
</dbReference>
<evidence type="ECO:0000256" key="11">
    <source>
        <dbReference type="ARBA" id="ARBA00045901"/>
    </source>
</evidence>
<proteinExistence type="inferred from homology"/>
<protein>
    <recommendedName>
        <fullName evidence="9">3'-5' exonuclease</fullName>
    </recommendedName>
    <alternativeName>
        <fullName evidence="10">Werner Syndrome-like exonuclease</fullName>
    </alternativeName>
</protein>
<comment type="subcellular location">
    <subcellularLocation>
        <location evidence="1">Nucleus</location>
    </subcellularLocation>
</comment>
<dbReference type="SUPFAM" id="SSF53098">
    <property type="entry name" value="Ribonuclease H-like"/>
    <property type="match status" value="1"/>
</dbReference>
<dbReference type="InterPro" id="IPR012337">
    <property type="entry name" value="RNaseH-like_sf"/>
</dbReference>
<dbReference type="PANTHER" id="PTHR13620">
    <property type="entry name" value="3-5 EXONUCLEASE"/>
    <property type="match status" value="1"/>
</dbReference>
<keyword evidence="6" id="KW-0460">Magnesium</keyword>
<dbReference type="Proteomes" id="UP001431783">
    <property type="component" value="Unassembled WGS sequence"/>
</dbReference>
<dbReference type="PANTHER" id="PTHR13620:SF109">
    <property type="entry name" value="3'-5' EXONUCLEASE"/>
    <property type="match status" value="1"/>
</dbReference>
<dbReference type="InterPro" id="IPR036397">
    <property type="entry name" value="RNaseH_sf"/>
</dbReference>
<dbReference type="InterPro" id="IPR051132">
    <property type="entry name" value="3-5_Exonuclease_domain"/>
</dbReference>
<evidence type="ECO:0000256" key="4">
    <source>
        <dbReference type="ARBA" id="ARBA00022801"/>
    </source>
</evidence>
<dbReference type="SMART" id="SM00474">
    <property type="entry name" value="35EXOc"/>
    <property type="match status" value="1"/>
</dbReference>
<keyword evidence="15" id="KW-1185">Reference proteome</keyword>
<evidence type="ECO:0000256" key="12">
    <source>
        <dbReference type="SAM" id="MobiDB-lite"/>
    </source>
</evidence>
<comment type="caution">
    <text evidence="14">The sequence shown here is derived from an EMBL/GenBank/DDBJ whole genome shotgun (WGS) entry which is preliminary data.</text>
</comment>
<evidence type="ECO:0000256" key="1">
    <source>
        <dbReference type="ARBA" id="ARBA00004123"/>
    </source>
</evidence>
<dbReference type="GO" id="GO:0046872">
    <property type="term" value="F:metal ion binding"/>
    <property type="evidence" value="ECO:0007669"/>
    <property type="project" value="UniProtKB-KW"/>
</dbReference>
<evidence type="ECO:0000256" key="3">
    <source>
        <dbReference type="ARBA" id="ARBA00022723"/>
    </source>
</evidence>
<name>A0AAW1VB74_9CUCU</name>
<dbReference type="Pfam" id="PF01612">
    <property type="entry name" value="DNA_pol_A_exo1"/>
    <property type="match status" value="1"/>
</dbReference>
<evidence type="ECO:0000256" key="10">
    <source>
        <dbReference type="ARBA" id="ARBA00042761"/>
    </source>
</evidence>
<dbReference type="CDD" id="cd06141">
    <property type="entry name" value="WRN_exo"/>
    <property type="match status" value="1"/>
</dbReference>
<evidence type="ECO:0000256" key="8">
    <source>
        <dbReference type="ARBA" id="ARBA00037949"/>
    </source>
</evidence>
<sequence>MENHLPRMRLRSAVTPEEKEKNSQKKLKINKETLPFINFQGKIEYHTDLIGCAMACDLLIKMVEESNDTMIMGFDMEWPFSFQTGPGKTALIQISPNLEVSYLLHVSELKKLPVGLCTLLAHPKVRITGNNIKNDVRKLARDFHLTDVEKIIDNCIDCGVFANEVLPLTQRWSLEKLVQSVLGMRINKDKKVRMSKWGVIPLSKHQKSYAATDTYASLKVFLQLKLLQKDPSSIENLPIIAF</sequence>
<evidence type="ECO:0000256" key="9">
    <source>
        <dbReference type="ARBA" id="ARBA00040531"/>
    </source>
</evidence>
<evidence type="ECO:0000256" key="5">
    <source>
        <dbReference type="ARBA" id="ARBA00022839"/>
    </source>
</evidence>
<keyword evidence="7" id="KW-0539">Nucleus</keyword>
<dbReference type="GO" id="GO:0008408">
    <property type="term" value="F:3'-5' exonuclease activity"/>
    <property type="evidence" value="ECO:0007669"/>
    <property type="project" value="InterPro"/>
</dbReference>
<keyword evidence="5" id="KW-0269">Exonuclease</keyword>
<feature type="domain" description="3'-5' exonuclease" evidence="13">
    <location>
        <begin position="43"/>
        <end position="229"/>
    </location>
</feature>
<feature type="compositionally biased region" description="Basic residues" evidence="12">
    <location>
        <begin position="1"/>
        <end position="10"/>
    </location>
</feature>
<gene>
    <name evidence="14" type="ORF">WA026_010458</name>
</gene>
<accession>A0AAW1VB74</accession>
<evidence type="ECO:0000256" key="7">
    <source>
        <dbReference type="ARBA" id="ARBA00023242"/>
    </source>
</evidence>
<evidence type="ECO:0000313" key="15">
    <source>
        <dbReference type="Proteomes" id="UP001431783"/>
    </source>
</evidence>
<keyword evidence="2" id="KW-0540">Nuclease</keyword>
<dbReference type="AlphaFoldDB" id="A0AAW1VB74"/>
<dbReference type="InterPro" id="IPR002562">
    <property type="entry name" value="3'-5'_exonuclease_dom"/>
</dbReference>
<dbReference type="GO" id="GO:0005634">
    <property type="term" value="C:nucleus"/>
    <property type="evidence" value="ECO:0007669"/>
    <property type="project" value="UniProtKB-SubCell"/>
</dbReference>
<comment type="function">
    <text evidence="11">Has exonuclease activity on both single-stranded and duplex templates bearing overhangs, but not blunt ended duplex DNA, and cleaves in a 3'-5' direction. Essential for the formation of DNA replication focal centers. Has an important role in maintaining genome stability.</text>
</comment>
<evidence type="ECO:0000313" key="14">
    <source>
        <dbReference type="EMBL" id="KAK9890364.1"/>
    </source>
</evidence>
<organism evidence="14 15">
    <name type="scientific">Henosepilachna vigintioctopunctata</name>
    <dbReference type="NCBI Taxonomy" id="420089"/>
    <lineage>
        <taxon>Eukaryota</taxon>
        <taxon>Metazoa</taxon>
        <taxon>Ecdysozoa</taxon>
        <taxon>Arthropoda</taxon>
        <taxon>Hexapoda</taxon>
        <taxon>Insecta</taxon>
        <taxon>Pterygota</taxon>
        <taxon>Neoptera</taxon>
        <taxon>Endopterygota</taxon>
        <taxon>Coleoptera</taxon>
        <taxon>Polyphaga</taxon>
        <taxon>Cucujiformia</taxon>
        <taxon>Coccinelloidea</taxon>
        <taxon>Coccinellidae</taxon>
        <taxon>Epilachninae</taxon>
        <taxon>Epilachnini</taxon>
        <taxon>Henosepilachna</taxon>
    </lineage>
</organism>
<keyword evidence="3" id="KW-0479">Metal-binding</keyword>
<evidence type="ECO:0000259" key="13">
    <source>
        <dbReference type="SMART" id="SM00474"/>
    </source>
</evidence>
<reference evidence="14 15" key="1">
    <citation type="submission" date="2023-03" db="EMBL/GenBank/DDBJ databases">
        <title>Genome insight into feeding habits of ladybird beetles.</title>
        <authorList>
            <person name="Li H.-S."/>
            <person name="Huang Y.-H."/>
            <person name="Pang H."/>
        </authorList>
    </citation>
    <scope>NUCLEOTIDE SEQUENCE [LARGE SCALE GENOMIC DNA]</scope>
    <source>
        <strain evidence="14">SYSU_2023b</strain>
        <tissue evidence="14">Whole body</tissue>
    </source>
</reference>
<comment type="similarity">
    <text evidence="8">Belongs to the WRNexo family.</text>
</comment>
<dbReference type="EMBL" id="JARQZJ010000125">
    <property type="protein sequence ID" value="KAK9890364.1"/>
    <property type="molecule type" value="Genomic_DNA"/>
</dbReference>
<evidence type="ECO:0000256" key="2">
    <source>
        <dbReference type="ARBA" id="ARBA00022722"/>
    </source>
</evidence>
<keyword evidence="4" id="KW-0378">Hydrolase</keyword>
<dbReference type="GO" id="GO:0003676">
    <property type="term" value="F:nucleic acid binding"/>
    <property type="evidence" value="ECO:0007669"/>
    <property type="project" value="InterPro"/>
</dbReference>
<feature type="region of interest" description="Disordered" evidence="12">
    <location>
        <begin position="1"/>
        <end position="25"/>
    </location>
</feature>